<dbReference type="AlphaFoldDB" id="A0A0P8W5A8"/>
<protein>
    <submittedName>
        <fullName evidence="8">Serine protease Do-like HtrB</fullName>
        <ecNumber evidence="8">3.4.21.107</ecNumber>
    </submittedName>
</protein>
<evidence type="ECO:0000256" key="2">
    <source>
        <dbReference type="ARBA" id="ARBA00022670"/>
    </source>
</evidence>
<dbReference type="InterPro" id="IPR001940">
    <property type="entry name" value="Peptidase_S1C"/>
</dbReference>
<evidence type="ECO:0000313" key="8">
    <source>
        <dbReference type="EMBL" id="KPU42788.1"/>
    </source>
</evidence>
<dbReference type="InterPro" id="IPR009003">
    <property type="entry name" value="Peptidase_S1_PA"/>
</dbReference>
<dbReference type="PATRIC" id="fig|36849.3.peg.3758"/>
<dbReference type="PROSITE" id="PS50106">
    <property type="entry name" value="PDZ"/>
    <property type="match status" value="1"/>
</dbReference>
<keyword evidence="9" id="KW-1185">Reference proteome</keyword>
<dbReference type="Gene3D" id="2.40.10.120">
    <property type="match status" value="1"/>
</dbReference>
<organism evidence="8 9">
    <name type="scientific">Oxobacter pfennigii</name>
    <dbReference type="NCBI Taxonomy" id="36849"/>
    <lineage>
        <taxon>Bacteria</taxon>
        <taxon>Bacillati</taxon>
        <taxon>Bacillota</taxon>
        <taxon>Clostridia</taxon>
        <taxon>Eubacteriales</taxon>
        <taxon>Clostridiaceae</taxon>
        <taxon>Oxobacter</taxon>
    </lineage>
</organism>
<keyword evidence="6" id="KW-1133">Transmembrane helix</keyword>
<dbReference type="FunFam" id="2.40.10.10:FF:000001">
    <property type="entry name" value="Periplasmic serine protease DegS"/>
    <property type="match status" value="1"/>
</dbReference>
<sequence length="432" mass="46312">MDNYMDNENMDKLESQDGSDISPDPHEDGEEEFIANHEESIDEYPLQRNGSINIQNVPVRKRRFKNLAPFIASMLVSAILGGIAGGAFVNYMFDRQPLTTPLTSSINQEIPKTVNYEPPSSLIAKIAEEVGPAIVGISTTGVAQNIFGQSKVTGTGSGIIFDRKGYIITNQHVIDGGKEVTVTLAGGEKSFKAQVIGSDARSDLAVLKIEADNLPTAKLGDSDKVRVGDLAIAIGNPLGEEYAGTVTSGIISATNRKMSINDGEYDRRYKLIQTDAAINPGNSGGALINESGEVIGINTIKFIDADVEGMGFAIPVNEAKPIIDELMQNGYISRAQLGVVVVTITEDIAKEYNQPVGAGIEEVTSGGAAEAAGFKPKDIITEVNGVKIKSNEDLISELEKYKPGNSINVTVWREGKYMTIAVTLGEQRRQTS</sequence>
<evidence type="ECO:0000259" key="7">
    <source>
        <dbReference type="PROSITE" id="PS50106"/>
    </source>
</evidence>
<evidence type="ECO:0000256" key="3">
    <source>
        <dbReference type="ARBA" id="ARBA00022801"/>
    </source>
</evidence>
<evidence type="ECO:0000256" key="6">
    <source>
        <dbReference type="SAM" id="Phobius"/>
    </source>
</evidence>
<dbReference type="Pfam" id="PF13365">
    <property type="entry name" value="Trypsin_2"/>
    <property type="match status" value="1"/>
</dbReference>
<dbReference type="STRING" id="36849.OXPF_35510"/>
<dbReference type="Pfam" id="PF13180">
    <property type="entry name" value="PDZ_2"/>
    <property type="match status" value="1"/>
</dbReference>
<dbReference type="Proteomes" id="UP000050326">
    <property type="component" value="Unassembled WGS sequence"/>
</dbReference>
<keyword evidence="4" id="KW-0720">Serine protease</keyword>
<evidence type="ECO:0000313" key="9">
    <source>
        <dbReference type="Proteomes" id="UP000050326"/>
    </source>
</evidence>
<dbReference type="PRINTS" id="PR00834">
    <property type="entry name" value="PROTEASES2C"/>
</dbReference>
<keyword evidence="6" id="KW-0472">Membrane</keyword>
<dbReference type="PANTHER" id="PTHR43343">
    <property type="entry name" value="PEPTIDASE S12"/>
    <property type="match status" value="1"/>
</dbReference>
<feature type="domain" description="PDZ" evidence="7">
    <location>
        <begin position="333"/>
        <end position="400"/>
    </location>
</feature>
<dbReference type="SMART" id="SM00228">
    <property type="entry name" value="PDZ"/>
    <property type="match status" value="1"/>
</dbReference>
<proteinExistence type="inferred from homology"/>
<dbReference type="GO" id="GO:0004252">
    <property type="term" value="F:serine-type endopeptidase activity"/>
    <property type="evidence" value="ECO:0007669"/>
    <property type="project" value="InterPro"/>
</dbReference>
<reference evidence="8 9" key="1">
    <citation type="submission" date="2015-09" db="EMBL/GenBank/DDBJ databases">
        <title>Genome sequence of Oxobacter pfennigii DSM 3222.</title>
        <authorList>
            <person name="Poehlein A."/>
            <person name="Bengelsdorf F.R."/>
            <person name="Schiel-Bengelsdorf B."/>
            <person name="Duerre P."/>
            <person name="Daniel R."/>
        </authorList>
    </citation>
    <scope>NUCLEOTIDE SEQUENCE [LARGE SCALE GENOMIC DNA]</scope>
    <source>
        <strain evidence="8 9">DSM 3222</strain>
    </source>
</reference>
<evidence type="ECO:0000256" key="5">
    <source>
        <dbReference type="SAM" id="MobiDB-lite"/>
    </source>
</evidence>
<comment type="caution">
    <text evidence="8">The sequence shown here is derived from an EMBL/GenBank/DDBJ whole genome shotgun (WGS) entry which is preliminary data.</text>
</comment>
<evidence type="ECO:0000256" key="1">
    <source>
        <dbReference type="ARBA" id="ARBA00010541"/>
    </source>
</evidence>
<dbReference type="PANTHER" id="PTHR43343:SF3">
    <property type="entry name" value="PROTEASE DO-LIKE 8, CHLOROPLASTIC"/>
    <property type="match status" value="1"/>
</dbReference>
<feature type="transmembrane region" description="Helical" evidence="6">
    <location>
        <begin position="70"/>
        <end position="93"/>
    </location>
</feature>
<keyword evidence="3 8" id="KW-0378">Hydrolase</keyword>
<dbReference type="InterPro" id="IPR051201">
    <property type="entry name" value="Chloro_Bact_Ser_Proteases"/>
</dbReference>
<feature type="region of interest" description="Disordered" evidence="5">
    <location>
        <begin position="1"/>
        <end position="29"/>
    </location>
</feature>
<dbReference type="SUPFAM" id="SSF50494">
    <property type="entry name" value="Trypsin-like serine proteases"/>
    <property type="match status" value="1"/>
</dbReference>
<keyword evidence="2 8" id="KW-0645">Protease</keyword>
<dbReference type="OrthoDB" id="9758917at2"/>
<dbReference type="EC" id="3.4.21.107" evidence="8"/>
<gene>
    <name evidence="8" type="primary">htrB</name>
    <name evidence="8" type="ORF">OXPF_35510</name>
</gene>
<dbReference type="InterPro" id="IPR001478">
    <property type="entry name" value="PDZ"/>
</dbReference>
<dbReference type="SUPFAM" id="SSF50156">
    <property type="entry name" value="PDZ domain-like"/>
    <property type="match status" value="1"/>
</dbReference>
<dbReference type="EMBL" id="LKET01000051">
    <property type="protein sequence ID" value="KPU42788.1"/>
    <property type="molecule type" value="Genomic_DNA"/>
</dbReference>
<dbReference type="Gene3D" id="2.30.42.10">
    <property type="match status" value="1"/>
</dbReference>
<evidence type="ECO:0000256" key="4">
    <source>
        <dbReference type="ARBA" id="ARBA00022825"/>
    </source>
</evidence>
<comment type="similarity">
    <text evidence="1">Belongs to the peptidase S1C family.</text>
</comment>
<name>A0A0P8W5A8_9CLOT</name>
<dbReference type="GO" id="GO:0006508">
    <property type="term" value="P:proteolysis"/>
    <property type="evidence" value="ECO:0007669"/>
    <property type="project" value="UniProtKB-KW"/>
</dbReference>
<accession>A0A0P8W5A8</accession>
<dbReference type="RefSeq" id="WP_160317261.1">
    <property type="nucleotide sequence ID" value="NZ_LKET01000051.1"/>
</dbReference>
<keyword evidence="6" id="KW-0812">Transmembrane</keyword>
<dbReference type="InterPro" id="IPR036034">
    <property type="entry name" value="PDZ_sf"/>
</dbReference>